<gene>
    <name evidence="2" type="ORF">KQI68_07605</name>
</gene>
<protein>
    <recommendedName>
        <fullName evidence="4">ABC-2 family transporter protein</fullName>
    </recommendedName>
</protein>
<evidence type="ECO:0008006" key="4">
    <source>
        <dbReference type="Google" id="ProtNLM"/>
    </source>
</evidence>
<dbReference type="RefSeq" id="WP_216549538.1">
    <property type="nucleotide sequence ID" value="NZ_JAHLQO010000005.1"/>
</dbReference>
<keyword evidence="1" id="KW-1133">Transmembrane helix</keyword>
<comment type="caution">
    <text evidence="2">The sequence shown here is derived from an EMBL/GenBank/DDBJ whole genome shotgun (WGS) entry which is preliminary data.</text>
</comment>
<evidence type="ECO:0000313" key="3">
    <source>
        <dbReference type="Proteomes" id="UP000783742"/>
    </source>
</evidence>
<reference evidence="2 3" key="1">
    <citation type="submission" date="2021-06" db="EMBL/GenBank/DDBJ databases">
        <authorList>
            <person name="Sun Q."/>
            <person name="Li D."/>
        </authorList>
    </citation>
    <scope>NUCLEOTIDE SEQUENCE [LARGE SCALE GENOMIC DNA]</scope>
    <source>
        <strain evidence="2 3">MSJ-1</strain>
    </source>
</reference>
<proteinExistence type="predicted"/>
<feature type="transmembrane region" description="Helical" evidence="1">
    <location>
        <begin position="45"/>
        <end position="63"/>
    </location>
</feature>
<evidence type="ECO:0000256" key="1">
    <source>
        <dbReference type="SAM" id="Phobius"/>
    </source>
</evidence>
<feature type="transmembrane region" description="Helical" evidence="1">
    <location>
        <begin position="167"/>
        <end position="186"/>
    </location>
</feature>
<keyword evidence="1" id="KW-0812">Transmembrane</keyword>
<organism evidence="2 3">
    <name type="scientific">Peptoniphilus ovalis</name>
    <dbReference type="NCBI Taxonomy" id="2841503"/>
    <lineage>
        <taxon>Bacteria</taxon>
        <taxon>Bacillati</taxon>
        <taxon>Bacillota</taxon>
        <taxon>Tissierellia</taxon>
        <taxon>Tissierellales</taxon>
        <taxon>Peptoniphilaceae</taxon>
        <taxon>Peptoniphilus</taxon>
    </lineage>
</organism>
<sequence>MKAVLINDLKLYKTQAISFLLITIFVIIINFYLHGLTISSSLINYIFILTLIIRAEIVFSDNYSDLDKFLIMPISINEYIKSKIIKNTVVFVISSVVFAIILLSLDEMPKSLINFYFLNFLAVDFVLMTFFHILLVKFKKRFIGLLYFLLLNLIGFALMFFNLIDYRLTSVLISALVILLSLYLDYRLSKEILKEMKE</sequence>
<keyword evidence="3" id="KW-1185">Reference proteome</keyword>
<accession>A0ABS6FHP3</accession>
<feature type="transmembrane region" description="Helical" evidence="1">
    <location>
        <begin position="84"/>
        <end position="103"/>
    </location>
</feature>
<dbReference type="EMBL" id="JAHLQO010000005">
    <property type="protein sequence ID" value="MBU5669697.1"/>
    <property type="molecule type" value="Genomic_DNA"/>
</dbReference>
<keyword evidence="1" id="KW-0472">Membrane</keyword>
<feature type="transmembrane region" description="Helical" evidence="1">
    <location>
        <begin position="115"/>
        <end position="135"/>
    </location>
</feature>
<feature type="transmembrane region" description="Helical" evidence="1">
    <location>
        <begin position="142"/>
        <end position="161"/>
    </location>
</feature>
<evidence type="ECO:0000313" key="2">
    <source>
        <dbReference type="EMBL" id="MBU5669697.1"/>
    </source>
</evidence>
<name>A0ABS6FHP3_9FIRM</name>
<feature type="transmembrane region" description="Helical" evidence="1">
    <location>
        <begin position="12"/>
        <end position="33"/>
    </location>
</feature>
<dbReference type="Proteomes" id="UP000783742">
    <property type="component" value="Unassembled WGS sequence"/>
</dbReference>